<proteinExistence type="predicted"/>
<sequence length="191" mass="22948">MKYIISILITLFLLSCKTNKTESESEYQNCINTKTFERGIFYRPNTSESEFAKSVNVFDSIKKFENYLENGKLLSGINKKDYLSLISNIDKTDFLKKEFFEFNYDNHFIENNLMTSLFFEELFYDCVMSSFKNQEHYEYILTTKDKVQYNSYPNSEILTELVNEVDFKSDTQRLIITYLIYSNLYWKYEMK</sequence>
<keyword evidence="2" id="KW-1185">Reference proteome</keyword>
<dbReference type="AlphaFoldDB" id="A0A5C6YVN1"/>
<dbReference type="RefSeq" id="WP_146848145.1">
    <property type="nucleotide sequence ID" value="NZ_VORT01000014.1"/>
</dbReference>
<evidence type="ECO:0008006" key="3">
    <source>
        <dbReference type="Google" id="ProtNLM"/>
    </source>
</evidence>
<accession>A0A5C6YVN1</accession>
<reference evidence="1 2" key="1">
    <citation type="submission" date="2019-08" db="EMBL/GenBank/DDBJ databases">
        <title>Genome of Aequorivita antarctica SW49 (type strain).</title>
        <authorList>
            <person name="Bowman J.P."/>
        </authorList>
    </citation>
    <scope>NUCLEOTIDE SEQUENCE [LARGE SCALE GENOMIC DNA]</scope>
    <source>
        <strain evidence="1 2">SW49</strain>
    </source>
</reference>
<name>A0A5C6YVN1_9FLAO</name>
<dbReference type="PROSITE" id="PS51257">
    <property type="entry name" value="PROKAR_LIPOPROTEIN"/>
    <property type="match status" value="1"/>
</dbReference>
<gene>
    <name evidence="1" type="ORF">ESU54_15495</name>
</gene>
<comment type="caution">
    <text evidence="1">The sequence shown here is derived from an EMBL/GenBank/DDBJ whole genome shotgun (WGS) entry which is preliminary data.</text>
</comment>
<dbReference type="EMBL" id="VORT01000014">
    <property type="protein sequence ID" value="TXD71672.1"/>
    <property type="molecule type" value="Genomic_DNA"/>
</dbReference>
<protein>
    <recommendedName>
        <fullName evidence="3">Lipoprotein</fullName>
    </recommendedName>
</protein>
<evidence type="ECO:0000313" key="2">
    <source>
        <dbReference type="Proteomes" id="UP000321497"/>
    </source>
</evidence>
<evidence type="ECO:0000313" key="1">
    <source>
        <dbReference type="EMBL" id="TXD71672.1"/>
    </source>
</evidence>
<organism evidence="1 2">
    <name type="scientific">Aequorivita antarctica</name>
    <dbReference type="NCBI Taxonomy" id="153266"/>
    <lineage>
        <taxon>Bacteria</taxon>
        <taxon>Pseudomonadati</taxon>
        <taxon>Bacteroidota</taxon>
        <taxon>Flavobacteriia</taxon>
        <taxon>Flavobacteriales</taxon>
        <taxon>Flavobacteriaceae</taxon>
        <taxon>Aequorivita</taxon>
    </lineage>
</organism>
<dbReference type="Proteomes" id="UP000321497">
    <property type="component" value="Unassembled WGS sequence"/>
</dbReference>